<evidence type="ECO:0000313" key="2">
    <source>
        <dbReference type="EMBL" id="CAG7821336.1"/>
    </source>
</evidence>
<accession>A0A8J2PAQ5</accession>
<dbReference type="OrthoDB" id="1366754at2759"/>
<dbReference type="Proteomes" id="UP000708208">
    <property type="component" value="Unassembled WGS sequence"/>
</dbReference>
<protein>
    <recommendedName>
        <fullName evidence="1">MACPF domain-containing protein</fullName>
    </recommendedName>
</protein>
<reference evidence="2" key="1">
    <citation type="submission" date="2021-06" db="EMBL/GenBank/DDBJ databases">
        <authorList>
            <person name="Hodson N. C."/>
            <person name="Mongue J. A."/>
            <person name="Jaron S. K."/>
        </authorList>
    </citation>
    <scope>NUCLEOTIDE SEQUENCE</scope>
</reference>
<feature type="domain" description="MACPF" evidence="1">
    <location>
        <begin position="1"/>
        <end position="188"/>
    </location>
</feature>
<dbReference type="EMBL" id="CAJVCH010506815">
    <property type="protein sequence ID" value="CAG7821336.1"/>
    <property type="molecule type" value="Genomic_DNA"/>
</dbReference>
<dbReference type="InterPro" id="IPR020864">
    <property type="entry name" value="MACPF"/>
</dbReference>
<dbReference type="AlphaFoldDB" id="A0A8J2PAQ5"/>
<gene>
    <name evidence="2" type="ORF">AFUS01_LOCUS31679</name>
</gene>
<evidence type="ECO:0000259" key="1">
    <source>
        <dbReference type="PROSITE" id="PS51412"/>
    </source>
</evidence>
<keyword evidence="3" id="KW-1185">Reference proteome</keyword>
<dbReference type="PROSITE" id="PS51412">
    <property type="entry name" value="MACPF_2"/>
    <property type="match status" value="1"/>
</dbReference>
<organism evidence="2 3">
    <name type="scientific">Allacma fusca</name>
    <dbReference type="NCBI Taxonomy" id="39272"/>
    <lineage>
        <taxon>Eukaryota</taxon>
        <taxon>Metazoa</taxon>
        <taxon>Ecdysozoa</taxon>
        <taxon>Arthropoda</taxon>
        <taxon>Hexapoda</taxon>
        <taxon>Collembola</taxon>
        <taxon>Symphypleona</taxon>
        <taxon>Sminthuridae</taxon>
        <taxon>Allacma</taxon>
    </lineage>
</organism>
<evidence type="ECO:0000313" key="3">
    <source>
        <dbReference type="Proteomes" id="UP000708208"/>
    </source>
</evidence>
<comment type="caution">
    <text evidence="2">The sequence shown here is derived from an EMBL/GenBank/DDBJ whole genome shotgun (WGS) entry which is preliminary data.</text>
</comment>
<dbReference type="Pfam" id="PF01823">
    <property type="entry name" value="MACPF"/>
    <property type="match status" value="1"/>
</dbReference>
<proteinExistence type="predicted"/>
<name>A0A8J2PAQ5_9HEXA</name>
<sequence>MKLDLDETCPLNPEFERMVQELPKSFSKCQRGLWQEFINTVGTHYVSTGYIGASVVFEIKNLNPDAVHRLDESSYSMDSFLNYLLVLPRVLPTNREDSHLNLIFVGGDPIRGEELQNSRNKFEFFPRLKRWEYSIWDNPIVSDMHVGLSEVADLVTTIDARTGKALRAAVKDLRQIQDGVICNRCAIE</sequence>